<sequence>MPKKVVKKGATAKSSGQGGGAAAGKKYTLQIELGVLDHLAGNLYSNVPAVLTEMVANAWDADAKEVRIDVDLKAGKIVVTDDGFGMTAKDINEKFLTVGYRKREQPGGDVTPGGRPVMGRKGVGKLAPFSIADSIEVYSRSKNQKSGLLMTTAGIRTAKKRKKSYHPDVRDSSELIPKKGTTIVLTELKMERFRRPNFRERLARRFSVIGTEEFRVFLDGVEITGVDRGDLQVLQYIWTLGDWKKPNWCTAKRESELPEKLDGWIGDWKVKGWIGTSHKPKDLEKVSGNLNGVVVLARGRLFQENILSNFNDGRHYTKYLTGQIEVDFLDDGDADMATSDRQRLIEDDERYVQLQVYLKSVLNKLESQWSAWRSLDAPEVVEDKYPQVRVWIESLGDERIKRDAKKLIGAVERLALAESEKVEVLKHSIFVFERMKLKGRTAELAEAVSLSDAALIKLFADQDALEAGVYRDIVKGRLGEIRLLKDAVDKNEKEKVLQQLLFDRLWLLDPSWERATGSPQIEQQFKKLFPSSSDEKDEEASKGRFDITYRTAAGKHIIVELKRANRSVTLAELSEQGMKYVDELNRLLVKHGAIKEGFQPDIEVIFVLGNRVPEQQNNVQRYKNQMDAISVGSRVKTYEELVSQALDAYKDYLEKTKDLGSLSDLIESIG</sequence>
<comment type="caution">
    <text evidence="2">The sequence shown here is derived from an EMBL/GenBank/DDBJ whole genome shotgun (WGS) entry which is preliminary data.</text>
</comment>
<dbReference type="Gene3D" id="3.40.1350.10">
    <property type="match status" value="1"/>
</dbReference>
<dbReference type="GO" id="GO:0005524">
    <property type="term" value="F:ATP binding"/>
    <property type="evidence" value="ECO:0007669"/>
    <property type="project" value="UniProtKB-KW"/>
</dbReference>
<feature type="region of interest" description="Disordered" evidence="1">
    <location>
        <begin position="1"/>
        <end position="22"/>
    </location>
</feature>
<name>A0AAP4KCS1_9XANT</name>
<protein>
    <submittedName>
        <fullName evidence="2">ATP-binding protein</fullName>
    </submittedName>
</protein>
<dbReference type="SUPFAM" id="SSF55874">
    <property type="entry name" value="ATPase domain of HSP90 chaperone/DNA topoisomerase II/histidine kinase"/>
    <property type="match status" value="1"/>
</dbReference>
<evidence type="ECO:0000256" key="1">
    <source>
        <dbReference type="SAM" id="MobiDB-lite"/>
    </source>
</evidence>
<reference evidence="2" key="1">
    <citation type="submission" date="2023-06" db="EMBL/GenBank/DDBJ databases">
        <title>Genome sequences of Xanthomonas arboricola from Serbia and Montenegro.</title>
        <authorList>
            <person name="Ilicic R."/>
            <person name="Jelusic A."/>
            <person name="Harrison J."/>
            <person name="Greer S."/>
            <person name="Grant M."/>
            <person name="Vicente J."/>
            <person name="Popovic Milovanovic T."/>
            <person name="Studholme D.J."/>
        </authorList>
    </citation>
    <scope>NUCLEOTIDE SEQUENCE</scope>
    <source>
        <strain evidence="2">Xp320</strain>
    </source>
</reference>
<dbReference type="EMBL" id="JASVYU010000031">
    <property type="protein sequence ID" value="MDN0288589.1"/>
    <property type="molecule type" value="Genomic_DNA"/>
</dbReference>
<evidence type="ECO:0000313" key="2">
    <source>
        <dbReference type="EMBL" id="MDN0288589.1"/>
    </source>
</evidence>
<gene>
    <name evidence="2" type="ORF">QSH54_18555</name>
</gene>
<accession>A0AAP4KCS1</accession>
<dbReference type="InterPro" id="IPR036890">
    <property type="entry name" value="HATPase_C_sf"/>
</dbReference>
<proteinExistence type="predicted"/>
<dbReference type="InterPro" id="IPR011856">
    <property type="entry name" value="tRNA_endonuc-like_dom_sf"/>
</dbReference>
<dbReference type="RefSeq" id="WP_223571041.1">
    <property type="nucleotide sequence ID" value="NZ_CP044334.1"/>
</dbReference>
<keyword evidence="2" id="KW-0067">ATP-binding</keyword>
<keyword evidence="2" id="KW-0547">Nucleotide-binding</keyword>
<dbReference type="GO" id="GO:0003676">
    <property type="term" value="F:nucleic acid binding"/>
    <property type="evidence" value="ECO:0007669"/>
    <property type="project" value="InterPro"/>
</dbReference>
<dbReference type="Pfam" id="PF13589">
    <property type="entry name" value="HATPase_c_3"/>
    <property type="match status" value="1"/>
</dbReference>
<dbReference type="AlphaFoldDB" id="A0AAP4KCS1"/>
<organism evidence="2">
    <name type="scientific">Xanthomonas arboricola pv. pruni</name>
    <dbReference type="NCBI Taxonomy" id="69929"/>
    <lineage>
        <taxon>Bacteria</taxon>
        <taxon>Pseudomonadati</taxon>
        <taxon>Pseudomonadota</taxon>
        <taxon>Gammaproteobacteria</taxon>
        <taxon>Lysobacterales</taxon>
        <taxon>Lysobacteraceae</taxon>
        <taxon>Xanthomonas</taxon>
    </lineage>
</organism>
<dbReference type="Gene3D" id="3.30.565.10">
    <property type="entry name" value="Histidine kinase-like ATPase, C-terminal domain"/>
    <property type="match status" value="1"/>
</dbReference>